<dbReference type="InterPro" id="IPR052710">
    <property type="entry name" value="CAAX_protease"/>
</dbReference>
<evidence type="ECO:0000256" key="1">
    <source>
        <dbReference type="SAM" id="Phobius"/>
    </source>
</evidence>
<comment type="caution">
    <text evidence="3">The sequence shown here is derived from an EMBL/GenBank/DDBJ whole genome shotgun (WGS) entry which is preliminary data.</text>
</comment>
<feature type="transmembrane region" description="Helical" evidence="1">
    <location>
        <begin position="65"/>
        <end position="85"/>
    </location>
</feature>
<dbReference type="PANTHER" id="PTHR36435">
    <property type="entry name" value="SLR1288 PROTEIN"/>
    <property type="match status" value="1"/>
</dbReference>
<keyword evidence="1" id="KW-0472">Membrane</keyword>
<dbReference type="GO" id="GO:0080120">
    <property type="term" value="P:CAAX-box protein maturation"/>
    <property type="evidence" value="ECO:0007669"/>
    <property type="project" value="UniProtKB-ARBA"/>
</dbReference>
<feature type="transmembrane region" description="Helical" evidence="1">
    <location>
        <begin position="222"/>
        <end position="243"/>
    </location>
</feature>
<dbReference type="OrthoDB" id="158986at2"/>
<dbReference type="Pfam" id="PF02517">
    <property type="entry name" value="Rce1-like"/>
    <property type="match status" value="1"/>
</dbReference>
<keyword evidence="1" id="KW-0812">Transmembrane</keyword>
<gene>
    <name evidence="3" type="ORF">DKW60_16060</name>
</gene>
<name>A0A317C992_9GAMM</name>
<feature type="transmembrane region" description="Helical" evidence="1">
    <location>
        <begin position="106"/>
        <end position="125"/>
    </location>
</feature>
<protein>
    <recommendedName>
        <fullName evidence="2">CAAX prenyl protease 2/Lysostaphin resistance protein A-like domain-containing protein</fullName>
    </recommendedName>
</protein>
<organism evidence="3 4">
    <name type="scientific">Leucothrix pacifica</name>
    <dbReference type="NCBI Taxonomy" id="1247513"/>
    <lineage>
        <taxon>Bacteria</taxon>
        <taxon>Pseudomonadati</taxon>
        <taxon>Pseudomonadota</taxon>
        <taxon>Gammaproteobacteria</taxon>
        <taxon>Thiotrichales</taxon>
        <taxon>Thiotrichaceae</taxon>
        <taxon>Leucothrix</taxon>
    </lineage>
</organism>
<evidence type="ECO:0000313" key="3">
    <source>
        <dbReference type="EMBL" id="PWQ94917.1"/>
    </source>
</evidence>
<proteinExistence type="predicted"/>
<dbReference type="RefSeq" id="WP_109838679.1">
    <property type="nucleotide sequence ID" value="NZ_QGKM01000052.1"/>
</dbReference>
<dbReference type="Proteomes" id="UP000245539">
    <property type="component" value="Unassembled WGS sequence"/>
</dbReference>
<reference evidence="3 4" key="1">
    <citation type="submission" date="2018-05" db="EMBL/GenBank/DDBJ databases">
        <title>Leucothrix arctica sp. nov., isolated from Arctic seawater.</title>
        <authorList>
            <person name="Choi A."/>
            <person name="Baek K."/>
        </authorList>
    </citation>
    <scope>NUCLEOTIDE SEQUENCE [LARGE SCALE GENOMIC DNA]</scope>
    <source>
        <strain evidence="3 4">JCM 18388</strain>
    </source>
</reference>
<dbReference type="InterPro" id="IPR003675">
    <property type="entry name" value="Rce1/LyrA-like_dom"/>
</dbReference>
<feature type="transmembrane region" description="Helical" evidence="1">
    <location>
        <begin position="199"/>
        <end position="215"/>
    </location>
</feature>
<accession>A0A317C992</accession>
<feature type="transmembrane region" description="Helical" evidence="1">
    <location>
        <begin position="145"/>
        <end position="164"/>
    </location>
</feature>
<sequence length="244" mass="26894">MQTPDSPQPAITLFQTLSLGLLVLVVYIFLQSSLLQHFARAQLGNAADAKAMTDTMKSLVYDARVLSYLEIISGTLTTLFIVLLVHLRNVSPVEHLKLYRFQKRDLLSWLAVLAAFTILLALVSSVLSPESSDFMQRIWDSTDNIILLIIAIVIVAPIFEETLFRGFLFTGIQQSHLGTGVAIGFTSATWAIIHTQYGAFDLISIFILGIVLSASRIASGSLLVPIILHGTFNFFAILEMAMFS</sequence>
<evidence type="ECO:0000313" key="4">
    <source>
        <dbReference type="Proteomes" id="UP000245539"/>
    </source>
</evidence>
<feature type="transmembrane region" description="Helical" evidence="1">
    <location>
        <begin position="12"/>
        <end position="30"/>
    </location>
</feature>
<feature type="domain" description="CAAX prenyl protease 2/Lysostaphin resistance protein A-like" evidence="2">
    <location>
        <begin position="144"/>
        <end position="235"/>
    </location>
</feature>
<dbReference type="AlphaFoldDB" id="A0A317C992"/>
<dbReference type="EMBL" id="QGKM01000052">
    <property type="protein sequence ID" value="PWQ94917.1"/>
    <property type="molecule type" value="Genomic_DNA"/>
</dbReference>
<keyword evidence="4" id="KW-1185">Reference proteome</keyword>
<evidence type="ECO:0000259" key="2">
    <source>
        <dbReference type="Pfam" id="PF02517"/>
    </source>
</evidence>
<dbReference type="PANTHER" id="PTHR36435:SF1">
    <property type="entry name" value="CAAX AMINO TERMINAL PROTEASE FAMILY PROTEIN"/>
    <property type="match status" value="1"/>
</dbReference>
<dbReference type="GO" id="GO:0004175">
    <property type="term" value="F:endopeptidase activity"/>
    <property type="evidence" value="ECO:0007669"/>
    <property type="project" value="UniProtKB-ARBA"/>
</dbReference>
<keyword evidence="1" id="KW-1133">Transmembrane helix</keyword>